<sequence>MSRLVYTNGTYRLFSANAPVSSSGSFGKAELEYYREEVSRLVFSWYTPESAEAASIKTWKDVYEDLKTRARKDELLVDGDEAIVTVLEFQSRFLTPLVIVFVTRNNIHRVFTRMTVATKFVLKHIQRWRNGVNYLIEPWSLTPQQMRAMVDHMVVLSAVAEFGDLELAYHRENGKINSRLNMMVFKVPQETLKSLLERTEGDDEERPCSQRIHNYLKQTIHLNLDRLRMYRVISRLVSISNDGRIKMWASRVGPNPKVVLQTFVRLADASG</sequence>
<gene>
    <name evidence="1" type="ORF">DIURU_001418</name>
</gene>
<name>A0A642V0Y9_DIURU</name>
<dbReference type="RefSeq" id="XP_034013775.1">
    <property type="nucleotide sequence ID" value="XM_034153959.1"/>
</dbReference>
<dbReference type="InterPro" id="IPR025204">
    <property type="entry name" value="CENP-L"/>
</dbReference>
<proteinExistence type="predicted"/>
<evidence type="ECO:0000313" key="1">
    <source>
        <dbReference type="EMBL" id="KAA8905615.1"/>
    </source>
</evidence>
<comment type="caution">
    <text evidence="1">The sequence shown here is derived from an EMBL/GenBank/DDBJ whole genome shotgun (WGS) entry which is preliminary data.</text>
</comment>
<keyword evidence="2" id="KW-1185">Reference proteome</keyword>
<accession>A0A642V0Y9</accession>
<dbReference type="VEuPathDB" id="FungiDB:DIURU_001418"/>
<dbReference type="Proteomes" id="UP000449547">
    <property type="component" value="Unassembled WGS sequence"/>
</dbReference>
<reference evidence="1 2" key="1">
    <citation type="submission" date="2019-07" db="EMBL/GenBank/DDBJ databases">
        <title>Genome assembly of two rare yeast pathogens: Diutina rugosa and Trichomonascus ciferrii.</title>
        <authorList>
            <person name="Mixao V."/>
            <person name="Saus E."/>
            <person name="Hansen A."/>
            <person name="Lass-Flor C."/>
            <person name="Gabaldon T."/>
        </authorList>
    </citation>
    <scope>NUCLEOTIDE SEQUENCE [LARGE SCALE GENOMIC DNA]</scope>
    <source>
        <strain evidence="1 2">CBS 613</strain>
    </source>
</reference>
<dbReference type="AlphaFoldDB" id="A0A642V0Y9"/>
<protein>
    <submittedName>
        <fullName evidence="1">Uncharacterized protein</fullName>
    </submittedName>
</protein>
<evidence type="ECO:0000313" key="2">
    <source>
        <dbReference type="Proteomes" id="UP000449547"/>
    </source>
</evidence>
<dbReference type="EMBL" id="SWFT01000044">
    <property type="protein sequence ID" value="KAA8905615.1"/>
    <property type="molecule type" value="Genomic_DNA"/>
</dbReference>
<dbReference type="GeneID" id="54780071"/>
<dbReference type="Pfam" id="PF13092">
    <property type="entry name" value="CENP-L"/>
    <property type="match status" value="1"/>
</dbReference>
<organism evidence="1 2">
    <name type="scientific">Diutina rugosa</name>
    <name type="common">Yeast</name>
    <name type="synonym">Candida rugosa</name>
    <dbReference type="NCBI Taxonomy" id="5481"/>
    <lineage>
        <taxon>Eukaryota</taxon>
        <taxon>Fungi</taxon>
        <taxon>Dikarya</taxon>
        <taxon>Ascomycota</taxon>
        <taxon>Saccharomycotina</taxon>
        <taxon>Pichiomycetes</taxon>
        <taxon>Debaryomycetaceae</taxon>
        <taxon>Diutina</taxon>
    </lineage>
</organism>